<proteinExistence type="inferred from homology"/>
<dbReference type="InterPro" id="IPR007941">
    <property type="entry name" value="DUF726"/>
</dbReference>
<gene>
    <name evidence="7" type="ORF">RND81_03G239600</name>
</gene>
<comment type="subcellular location">
    <subcellularLocation>
        <location evidence="1">Membrane</location>
        <topology evidence="1">Multi-pass membrane protein</topology>
    </subcellularLocation>
</comment>
<reference evidence="7" key="1">
    <citation type="submission" date="2024-03" db="EMBL/GenBank/DDBJ databases">
        <title>WGS assembly of Saponaria officinalis var. Norfolk2.</title>
        <authorList>
            <person name="Jenkins J."/>
            <person name="Shu S."/>
            <person name="Grimwood J."/>
            <person name="Barry K."/>
            <person name="Goodstein D."/>
            <person name="Schmutz J."/>
            <person name="Leebens-Mack J."/>
            <person name="Osbourn A."/>
        </authorList>
    </citation>
    <scope>NUCLEOTIDE SEQUENCE [LARGE SCALE GENOMIC DNA]</scope>
    <source>
        <strain evidence="7">JIC</strain>
    </source>
</reference>
<name>A0AAW1MAZ4_SAPOF</name>
<evidence type="ECO:0000256" key="2">
    <source>
        <dbReference type="ARBA" id="ARBA00009824"/>
    </source>
</evidence>
<feature type="transmembrane region" description="Helical" evidence="6">
    <location>
        <begin position="459"/>
        <end position="483"/>
    </location>
</feature>
<evidence type="ECO:0000313" key="7">
    <source>
        <dbReference type="EMBL" id="KAK9743441.1"/>
    </source>
</evidence>
<keyword evidence="8" id="KW-1185">Reference proteome</keyword>
<dbReference type="PANTHER" id="PTHR17920">
    <property type="entry name" value="TRANSMEMBRANE AND COILED-COIL DOMAIN-CONTAINING PROTEIN 4 TMCO4"/>
    <property type="match status" value="1"/>
</dbReference>
<comment type="caution">
    <text evidence="7">The sequence shown here is derived from an EMBL/GenBank/DDBJ whole genome shotgun (WGS) entry which is preliminary data.</text>
</comment>
<sequence length="665" mass="71057">METKILNSTQRYAACALFALALHQSQRHQWRLTTTLPILDDEPLGVATVSAAADASSVADRPHLWIHQDSGLLFPVFKFLEVDDKAWDGLKETAGSSSQISHHVSSFLKLLSEESAPAPETCGKELGLLKAVDAMVSSMKAADSTAVSEREEVKDELRSSENYGQPITVSAHGSVILSDKTTETSLNMSVEQQEDICERPVEDAGSLSCHRKVTILYELLSACLLAPTTDKKNALNSVKGYDSRHRAALRLLTTWLDVRWIKMEALETIVACSLMDLIKGDVEKRDNSDSLEKWKQGGMIGAAAVAGGALMAVTGGVVAPAVAQGLGAVAPTLGTILPAIGVGGFAAAATAVGSVGGSIAIAASFGAAGAGLCGSKMARRIGNVEDFQFKAFGENHMQGRLAVGIMVSGLVCEEDDFVRPWDSQHANLERYALRWEYENLAALTTAVRDLIASKITTQLVSLGAMLTVIGAVMAALAVPTALISASDIIDSKWAVALDRSDKAGKLLAEVLLEGQHGHRPVTFIGFSLGARVIFKCLQCLAETEGDRAGIVERVVLLGAPISLKDENWILARKMVSGRFVNAYSTNDWTLGVAFRSNLISQGLAGIQPVVDAPGIENVDVTDIVEAHSSYIEKTAHIVEQLDLDIYYPVWKHVNAEPSKEETSPS</sequence>
<accession>A0AAW1MAZ4</accession>
<evidence type="ECO:0000313" key="8">
    <source>
        <dbReference type="Proteomes" id="UP001443914"/>
    </source>
</evidence>
<dbReference type="SUPFAM" id="SSF53474">
    <property type="entry name" value="alpha/beta-Hydrolases"/>
    <property type="match status" value="1"/>
</dbReference>
<keyword evidence="3 6" id="KW-0812">Transmembrane</keyword>
<evidence type="ECO:0000256" key="6">
    <source>
        <dbReference type="SAM" id="Phobius"/>
    </source>
</evidence>
<dbReference type="InterPro" id="IPR029058">
    <property type="entry name" value="AB_hydrolase_fold"/>
</dbReference>
<keyword evidence="5 6" id="KW-0472">Membrane</keyword>
<dbReference type="GO" id="GO:0016020">
    <property type="term" value="C:membrane"/>
    <property type="evidence" value="ECO:0007669"/>
    <property type="project" value="UniProtKB-SubCell"/>
</dbReference>
<dbReference type="PANTHER" id="PTHR17920:SF24">
    <property type="entry name" value="ALPHA_BETA HYDROLASE-RELATED"/>
    <property type="match status" value="1"/>
</dbReference>
<evidence type="ECO:0000256" key="3">
    <source>
        <dbReference type="ARBA" id="ARBA00022692"/>
    </source>
</evidence>
<evidence type="ECO:0008006" key="9">
    <source>
        <dbReference type="Google" id="ProtNLM"/>
    </source>
</evidence>
<protein>
    <recommendedName>
        <fullName evidence="9">Transmembrane and coiled-coil domain-containing protein 4</fullName>
    </recommendedName>
</protein>
<dbReference type="Proteomes" id="UP001443914">
    <property type="component" value="Unassembled WGS sequence"/>
</dbReference>
<organism evidence="7 8">
    <name type="scientific">Saponaria officinalis</name>
    <name type="common">Common soapwort</name>
    <name type="synonym">Lychnis saponaria</name>
    <dbReference type="NCBI Taxonomy" id="3572"/>
    <lineage>
        <taxon>Eukaryota</taxon>
        <taxon>Viridiplantae</taxon>
        <taxon>Streptophyta</taxon>
        <taxon>Embryophyta</taxon>
        <taxon>Tracheophyta</taxon>
        <taxon>Spermatophyta</taxon>
        <taxon>Magnoliopsida</taxon>
        <taxon>eudicotyledons</taxon>
        <taxon>Gunneridae</taxon>
        <taxon>Pentapetalae</taxon>
        <taxon>Caryophyllales</taxon>
        <taxon>Caryophyllaceae</taxon>
        <taxon>Caryophylleae</taxon>
        <taxon>Saponaria</taxon>
    </lineage>
</organism>
<dbReference type="AlphaFoldDB" id="A0AAW1MAZ4"/>
<evidence type="ECO:0000256" key="5">
    <source>
        <dbReference type="ARBA" id="ARBA00023136"/>
    </source>
</evidence>
<dbReference type="Pfam" id="PF05277">
    <property type="entry name" value="DUF726"/>
    <property type="match status" value="1"/>
</dbReference>
<comment type="similarity">
    <text evidence="2">Belongs to the TMCO4 family.</text>
</comment>
<evidence type="ECO:0000256" key="4">
    <source>
        <dbReference type="ARBA" id="ARBA00022989"/>
    </source>
</evidence>
<evidence type="ECO:0000256" key="1">
    <source>
        <dbReference type="ARBA" id="ARBA00004141"/>
    </source>
</evidence>
<keyword evidence="4 6" id="KW-1133">Transmembrane helix</keyword>
<dbReference type="EMBL" id="JBDFQZ010000003">
    <property type="protein sequence ID" value="KAK9743441.1"/>
    <property type="molecule type" value="Genomic_DNA"/>
</dbReference>